<dbReference type="AlphaFoldDB" id="A0A6L2J6W9"/>
<name>A0A6L2J6W9_TANCI</name>
<comment type="caution">
    <text evidence="1">The sequence shown here is derived from an EMBL/GenBank/DDBJ whole genome shotgun (WGS) entry which is preliminary data.</text>
</comment>
<gene>
    <name evidence="1" type="ORF">Tci_004275</name>
</gene>
<proteinExistence type="predicted"/>
<accession>A0A6L2J6W9</accession>
<organism evidence="1">
    <name type="scientific">Tanacetum cinerariifolium</name>
    <name type="common">Dalmatian daisy</name>
    <name type="synonym">Chrysanthemum cinerariifolium</name>
    <dbReference type="NCBI Taxonomy" id="118510"/>
    <lineage>
        <taxon>Eukaryota</taxon>
        <taxon>Viridiplantae</taxon>
        <taxon>Streptophyta</taxon>
        <taxon>Embryophyta</taxon>
        <taxon>Tracheophyta</taxon>
        <taxon>Spermatophyta</taxon>
        <taxon>Magnoliopsida</taxon>
        <taxon>eudicotyledons</taxon>
        <taxon>Gunneridae</taxon>
        <taxon>Pentapetalae</taxon>
        <taxon>asterids</taxon>
        <taxon>campanulids</taxon>
        <taxon>Asterales</taxon>
        <taxon>Asteraceae</taxon>
        <taxon>Asteroideae</taxon>
        <taxon>Anthemideae</taxon>
        <taxon>Anthemidinae</taxon>
        <taxon>Tanacetum</taxon>
    </lineage>
</organism>
<dbReference type="EMBL" id="BKCJ010000339">
    <property type="protein sequence ID" value="GEU32297.1"/>
    <property type="molecule type" value="Genomic_DNA"/>
</dbReference>
<reference evidence="1" key="1">
    <citation type="journal article" date="2019" name="Sci. Rep.">
        <title>Draft genome of Tanacetum cinerariifolium, the natural source of mosquito coil.</title>
        <authorList>
            <person name="Yamashiro T."/>
            <person name="Shiraishi A."/>
            <person name="Satake H."/>
            <person name="Nakayama K."/>
        </authorList>
    </citation>
    <scope>NUCLEOTIDE SEQUENCE</scope>
</reference>
<sequence length="66" mass="7568">MVSFRRKIETQVGDGDFQDIRGVEYNDDFVIPSQAPSSTEDAINHICSKNQMSNNEVQCWMRKSIT</sequence>
<protein>
    <submittedName>
        <fullName evidence="1">Uncharacterized protein</fullName>
    </submittedName>
</protein>
<evidence type="ECO:0000313" key="1">
    <source>
        <dbReference type="EMBL" id="GEU32297.1"/>
    </source>
</evidence>